<keyword evidence="4" id="KW-1185">Reference proteome</keyword>
<dbReference type="EnsemblProtists" id="HpaT806678">
    <property type="protein sequence ID" value="HpaP806678"/>
    <property type="gene ID" value="HpaG806678"/>
</dbReference>
<dbReference type="EMBL" id="JH598337">
    <property type="status" value="NOT_ANNOTATED_CDS"/>
    <property type="molecule type" value="Genomic_DNA"/>
</dbReference>
<name>M4BJU7_HYAAE</name>
<dbReference type="VEuPathDB" id="FungiDB:HpaG806678"/>
<evidence type="ECO:0000313" key="4">
    <source>
        <dbReference type="Proteomes" id="UP000011713"/>
    </source>
</evidence>
<evidence type="ECO:0000313" key="3">
    <source>
        <dbReference type="EnsemblProtists" id="HpaP806678"/>
    </source>
</evidence>
<dbReference type="InterPro" id="IPR026766">
    <property type="entry name" value="Fam133"/>
</dbReference>
<dbReference type="AlphaFoldDB" id="M4BJU7"/>
<dbReference type="HOGENOM" id="CLU_041096_0_0_1"/>
<evidence type="ECO:0000256" key="2">
    <source>
        <dbReference type="SAM" id="MobiDB-lite"/>
    </source>
</evidence>
<dbReference type="InParanoid" id="M4BJU7"/>
<dbReference type="PANTHER" id="PTHR31911">
    <property type="entry name" value="PROTEIN FAM133"/>
    <property type="match status" value="1"/>
</dbReference>
<dbReference type="PANTHER" id="PTHR31911:SF1">
    <property type="entry name" value="FAMILY WITH SEQUENCE SIMILARITY 133 MEMBER B-RELATED"/>
    <property type="match status" value="1"/>
</dbReference>
<dbReference type="OMA" id="QVEQWQD"/>
<sequence length="612" mass="68623">MADTVALYRRILSLLTPQELHRGSNRVLRDEFSTLQCSIDNVLATFIKVSEVRDAVNQLNQGKPSNGCSASLLNAMDTTLDLQKTLEMRLGNLAAGMKVMEISSVKEEGNENDGSSENEIQDKRKRKGKDKTDVNGTTKIKKEAPFPSIEDGEKPHKKKQRHAKSHEDEAVEGGVKTNKSADAKKPSNDFSLAHGALTTILEVKMFNKRMHLQSKGKWTLALFDAKRVLKHQSSHDADTTDKAAANEAARALEAAAEVFKKLEWTAEYAKEARSALAALTDACMENETLTAVFHRARTQLQSVVMTIPAFLQHDSSDTMSRSVVNSPELQLLTYCKLVDSVHAQPPEKKAKLIVEALTAIQQVMTGDDSCVRQVDVRQSITRVFRWIRDVPIQDDLAKEYVRFANSITAYSTKLSGKKKKAEWYRLATNIRALLDEKTKLSGLAVDVQALKEVSKMEEMHGRLLSVMNQVQQWRDGNFSTDQFDKVFCMINGVITFKAKAWNPCLERLVCKCLKEVTSCVGMIKSKQSRDKHLKTLEKWKIALNKYSFVFCFVDAVGTFSISNDRRLPSSAGSRIPNRMATTYWILCPRLFDVGGLCFYERPSSVVRGSRVV</sequence>
<comment type="similarity">
    <text evidence="1">Belongs to the FAM133 family.</text>
</comment>
<feature type="compositionally biased region" description="Basic residues" evidence="2">
    <location>
        <begin position="155"/>
        <end position="164"/>
    </location>
</feature>
<proteinExistence type="inferred from homology"/>
<reference evidence="3" key="2">
    <citation type="submission" date="2015-06" db="UniProtKB">
        <authorList>
            <consortium name="EnsemblProtists"/>
        </authorList>
    </citation>
    <scope>IDENTIFICATION</scope>
    <source>
        <strain evidence="3">Emoy2</strain>
    </source>
</reference>
<dbReference type="eggNOG" id="ENOG502RRWU">
    <property type="taxonomic scope" value="Eukaryota"/>
</dbReference>
<reference evidence="4" key="1">
    <citation type="journal article" date="2010" name="Science">
        <title>Signatures of adaptation to obligate biotrophy in the Hyaloperonospora arabidopsidis genome.</title>
        <authorList>
            <person name="Baxter L."/>
            <person name="Tripathy S."/>
            <person name="Ishaque N."/>
            <person name="Boot N."/>
            <person name="Cabral A."/>
            <person name="Kemen E."/>
            <person name="Thines M."/>
            <person name="Ah-Fong A."/>
            <person name="Anderson R."/>
            <person name="Badejoko W."/>
            <person name="Bittner-Eddy P."/>
            <person name="Boore J.L."/>
            <person name="Chibucos M.C."/>
            <person name="Coates M."/>
            <person name="Dehal P."/>
            <person name="Delehaunty K."/>
            <person name="Dong S."/>
            <person name="Downton P."/>
            <person name="Dumas B."/>
            <person name="Fabro G."/>
            <person name="Fronick C."/>
            <person name="Fuerstenberg S.I."/>
            <person name="Fulton L."/>
            <person name="Gaulin E."/>
            <person name="Govers F."/>
            <person name="Hughes L."/>
            <person name="Humphray S."/>
            <person name="Jiang R.H."/>
            <person name="Judelson H."/>
            <person name="Kamoun S."/>
            <person name="Kyung K."/>
            <person name="Meijer H."/>
            <person name="Minx P."/>
            <person name="Morris P."/>
            <person name="Nelson J."/>
            <person name="Phuntumart V."/>
            <person name="Qutob D."/>
            <person name="Rehmany A."/>
            <person name="Rougon-Cardoso A."/>
            <person name="Ryden P."/>
            <person name="Torto-Alalibo T."/>
            <person name="Studholme D."/>
            <person name="Wang Y."/>
            <person name="Win J."/>
            <person name="Wood J."/>
            <person name="Clifton S.W."/>
            <person name="Rogers J."/>
            <person name="Van den Ackerveken G."/>
            <person name="Jones J.D."/>
            <person name="McDowell J.M."/>
            <person name="Beynon J."/>
            <person name="Tyler B.M."/>
        </authorList>
    </citation>
    <scope>NUCLEOTIDE SEQUENCE [LARGE SCALE GENOMIC DNA]</scope>
    <source>
        <strain evidence="4">Emoy2</strain>
    </source>
</reference>
<feature type="region of interest" description="Disordered" evidence="2">
    <location>
        <begin position="105"/>
        <end position="189"/>
    </location>
</feature>
<protein>
    <submittedName>
        <fullName evidence="3">Uncharacterized protein</fullName>
    </submittedName>
</protein>
<evidence type="ECO:0000256" key="1">
    <source>
        <dbReference type="ARBA" id="ARBA00009569"/>
    </source>
</evidence>
<dbReference type="Proteomes" id="UP000011713">
    <property type="component" value="Unassembled WGS sequence"/>
</dbReference>
<accession>M4BJU7</accession>
<organism evidence="3 4">
    <name type="scientific">Hyaloperonospora arabidopsidis (strain Emoy2)</name>
    <name type="common">Downy mildew agent</name>
    <name type="synonym">Peronospora arabidopsidis</name>
    <dbReference type="NCBI Taxonomy" id="559515"/>
    <lineage>
        <taxon>Eukaryota</taxon>
        <taxon>Sar</taxon>
        <taxon>Stramenopiles</taxon>
        <taxon>Oomycota</taxon>
        <taxon>Peronosporomycetes</taxon>
        <taxon>Peronosporales</taxon>
        <taxon>Peronosporaceae</taxon>
        <taxon>Hyaloperonospora</taxon>
    </lineage>
</organism>